<dbReference type="GO" id="GO:0055085">
    <property type="term" value="P:transmembrane transport"/>
    <property type="evidence" value="ECO:0007669"/>
    <property type="project" value="InterPro"/>
</dbReference>
<evidence type="ECO:0008006" key="11">
    <source>
        <dbReference type="Google" id="ProtNLM"/>
    </source>
</evidence>
<feature type="transmembrane region" description="Helical" evidence="8">
    <location>
        <begin position="6"/>
        <end position="28"/>
    </location>
</feature>
<dbReference type="Pfam" id="PF03547">
    <property type="entry name" value="Mem_trans"/>
    <property type="match status" value="1"/>
</dbReference>
<gene>
    <name evidence="9" type="ORF">SAMN05421659_113106</name>
</gene>
<feature type="transmembrane region" description="Helical" evidence="8">
    <location>
        <begin position="40"/>
        <end position="59"/>
    </location>
</feature>
<feature type="transmembrane region" description="Helical" evidence="8">
    <location>
        <begin position="127"/>
        <end position="149"/>
    </location>
</feature>
<keyword evidence="5 8" id="KW-0812">Transmembrane</keyword>
<feature type="transmembrane region" description="Helical" evidence="8">
    <location>
        <begin position="193"/>
        <end position="215"/>
    </location>
</feature>
<evidence type="ECO:0000256" key="8">
    <source>
        <dbReference type="SAM" id="Phobius"/>
    </source>
</evidence>
<keyword evidence="6 8" id="KW-1133">Transmembrane helix</keyword>
<accession>A0A1I0RB73</accession>
<evidence type="ECO:0000256" key="2">
    <source>
        <dbReference type="ARBA" id="ARBA00010145"/>
    </source>
</evidence>
<evidence type="ECO:0000256" key="6">
    <source>
        <dbReference type="ARBA" id="ARBA00022989"/>
    </source>
</evidence>
<name>A0A1I0RB73_9FIRM</name>
<evidence type="ECO:0000256" key="1">
    <source>
        <dbReference type="ARBA" id="ARBA00004651"/>
    </source>
</evidence>
<feature type="transmembrane region" description="Helical" evidence="8">
    <location>
        <begin position="169"/>
        <end position="187"/>
    </location>
</feature>
<dbReference type="Proteomes" id="UP000199701">
    <property type="component" value="Unassembled WGS sequence"/>
</dbReference>
<dbReference type="InterPro" id="IPR004776">
    <property type="entry name" value="Mem_transp_PIN-like"/>
</dbReference>
<feature type="transmembrane region" description="Helical" evidence="8">
    <location>
        <begin position="255"/>
        <end position="275"/>
    </location>
</feature>
<keyword evidence="4" id="KW-1003">Cell membrane</keyword>
<evidence type="ECO:0000256" key="5">
    <source>
        <dbReference type="ARBA" id="ARBA00022692"/>
    </source>
</evidence>
<dbReference type="RefSeq" id="WP_092455783.1">
    <property type="nucleotide sequence ID" value="NZ_FOJI01000013.1"/>
</dbReference>
<keyword evidence="7 8" id="KW-0472">Membrane</keyword>
<evidence type="ECO:0000313" key="9">
    <source>
        <dbReference type="EMBL" id="SEW38031.1"/>
    </source>
</evidence>
<proteinExistence type="inferred from homology"/>
<dbReference type="InterPro" id="IPR038770">
    <property type="entry name" value="Na+/solute_symporter_sf"/>
</dbReference>
<comment type="subcellular location">
    <subcellularLocation>
        <location evidence="1">Cell membrane</location>
        <topology evidence="1">Multi-pass membrane protein</topology>
    </subcellularLocation>
</comment>
<dbReference type="GO" id="GO:0005886">
    <property type="term" value="C:plasma membrane"/>
    <property type="evidence" value="ECO:0007669"/>
    <property type="project" value="UniProtKB-SubCell"/>
</dbReference>
<protein>
    <recommendedName>
        <fullName evidence="11">Membrane transport protein</fullName>
    </recommendedName>
</protein>
<feature type="transmembrane region" description="Helical" evidence="8">
    <location>
        <begin position="99"/>
        <end position="121"/>
    </location>
</feature>
<dbReference type="Gene3D" id="1.20.1530.20">
    <property type="match status" value="2"/>
</dbReference>
<comment type="similarity">
    <text evidence="2">Belongs to the auxin efflux carrier (TC 2.A.69) family.</text>
</comment>
<evidence type="ECO:0000256" key="4">
    <source>
        <dbReference type="ARBA" id="ARBA00022475"/>
    </source>
</evidence>
<feature type="transmembrane region" description="Helical" evidence="8">
    <location>
        <begin position="65"/>
        <end position="87"/>
    </location>
</feature>
<sequence length="308" mass="34067">MDVQVIIQVMLKLFFILILGFILNKVGILDTHTNIKISSLIAKVTAPLLIIASSLSASTDNRAQVLIILGAGFLMYIGFILFGKLVVTVCRFPKKDRPVYECMLVFSNNAFMGYPVLQSILGMGAVFYSSMLHFSFNIFAYTYAVLCFAKADNDNKQKLQWKKLVNPGFVLTIFAFIIFASGFRITGFVYDTIYMVGNVTAPLSMILLGSTLALYPLKESLLDWHCYAFSSVRLLVLPILSFAICKLLGVSDYMTSIVTITNGMPVAALIMMIANEHHSDTRLLIRNIVVSTALSVITIPIVVSLLLT</sequence>
<dbReference type="PANTHER" id="PTHR36838:SF1">
    <property type="entry name" value="SLR1864 PROTEIN"/>
    <property type="match status" value="1"/>
</dbReference>
<keyword evidence="10" id="KW-1185">Reference proteome</keyword>
<keyword evidence="3" id="KW-0813">Transport</keyword>
<reference evidence="9 10" key="1">
    <citation type="submission" date="2016-10" db="EMBL/GenBank/DDBJ databases">
        <authorList>
            <person name="de Groot N.N."/>
        </authorList>
    </citation>
    <scope>NUCLEOTIDE SEQUENCE [LARGE SCALE GENOMIC DNA]</scope>
    <source>
        <strain evidence="9 10">DSM 9179</strain>
    </source>
</reference>
<dbReference type="EMBL" id="FOJI01000013">
    <property type="protein sequence ID" value="SEW38031.1"/>
    <property type="molecule type" value="Genomic_DNA"/>
</dbReference>
<feature type="transmembrane region" description="Helical" evidence="8">
    <location>
        <begin position="227"/>
        <end position="249"/>
    </location>
</feature>
<feature type="transmembrane region" description="Helical" evidence="8">
    <location>
        <begin position="287"/>
        <end position="307"/>
    </location>
</feature>
<dbReference type="PANTHER" id="PTHR36838">
    <property type="entry name" value="AUXIN EFFLUX CARRIER FAMILY PROTEIN"/>
    <property type="match status" value="1"/>
</dbReference>
<dbReference type="OrthoDB" id="9798064at2"/>
<evidence type="ECO:0000256" key="3">
    <source>
        <dbReference type="ARBA" id="ARBA00022448"/>
    </source>
</evidence>
<evidence type="ECO:0000256" key="7">
    <source>
        <dbReference type="ARBA" id="ARBA00023136"/>
    </source>
</evidence>
<dbReference type="AlphaFoldDB" id="A0A1I0RB73"/>
<organism evidence="9 10">
    <name type="scientific">[Clostridium] fimetarium</name>
    <dbReference type="NCBI Taxonomy" id="99656"/>
    <lineage>
        <taxon>Bacteria</taxon>
        <taxon>Bacillati</taxon>
        <taxon>Bacillota</taxon>
        <taxon>Clostridia</taxon>
        <taxon>Lachnospirales</taxon>
        <taxon>Lachnospiraceae</taxon>
    </lineage>
</organism>
<evidence type="ECO:0000313" key="10">
    <source>
        <dbReference type="Proteomes" id="UP000199701"/>
    </source>
</evidence>
<dbReference type="STRING" id="99656.SAMN05421659_113106"/>